<dbReference type="Proteomes" id="UP000694404">
    <property type="component" value="Unplaced"/>
</dbReference>
<evidence type="ECO:0000256" key="9">
    <source>
        <dbReference type="SAM" id="MobiDB-lite"/>
    </source>
</evidence>
<dbReference type="GO" id="GO:0005886">
    <property type="term" value="C:plasma membrane"/>
    <property type="evidence" value="ECO:0007669"/>
    <property type="project" value="UniProtKB-SubCell"/>
</dbReference>
<dbReference type="GO" id="GO:0005198">
    <property type="term" value="F:structural molecule activity"/>
    <property type="evidence" value="ECO:0007669"/>
    <property type="project" value="InterPro"/>
</dbReference>
<reference evidence="10" key="1">
    <citation type="submission" date="2025-08" db="UniProtKB">
        <authorList>
            <consortium name="Ensembl"/>
        </authorList>
    </citation>
    <scope>IDENTIFICATION</scope>
</reference>
<dbReference type="GO" id="GO:0005923">
    <property type="term" value="C:bicellular tight junction"/>
    <property type="evidence" value="ECO:0007669"/>
    <property type="project" value="UniProtKB-SubCell"/>
</dbReference>
<evidence type="ECO:0000313" key="11">
    <source>
        <dbReference type="Proteomes" id="UP000694404"/>
    </source>
</evidence>
<keyword evidence="11" id="KW-1185">Reference proteome</keyword>
<evidence type="ECO:0000256" key="7">
    <source>
        <dbReference type="ARBA" id="ARBA00023136"/>
    </source>
</evidence>
<comment type="function">
    <text evidence="8">Claudins function as major constituents of the tight junction complexes that regulate the permeability of epithelia.</text>
</comment>
<comment type="similarity">
    <text evidence="1 8">Belongs to the claudin family.</text>
</comment>
<comment type="subcellular location">
    <subcellularLocation>
        <location evidence="8">Cell junction</location>
        <location evidence="8">Tight junction</location>
    </subcellularLocation>
    <subcellularLocation>
        <location evidence="8">Cell membrane</location>
        <topology evidence="8">Multi-pass membrane protein</topology>
    </subcellularLocation>
</comment>
<sequence length="215" mass="22473">MAAAVEAGGFFLGTLGWGLLGVTLPNSYWRVSTVDGSVITTSTLFENLWQSCATDSTGVYNCREFPSMLALSGKRDPLPAPCAPSPLESRDPPPRSVRPVSEPPGEPGPPSLAQSRCPEGAGSTRSSGARCPQGSPCPDPAAKPDPEPRGGGDCVFKQGSLPHSWERTQVSWLPSHPSLTRHSGLPGSNPPAPIPLPEPGREPRSPGSQPPCSNH</sequence>
<keyword evidence="3 8" id="KW-1003">Cell membrane</keyword>
<dbReference type="PANTHER" id="PTHR12002">
    <property type="entry name" value="CLAUDIN"/>
    <property type="match status" value="1"/>
</dbReference>
<feature type="compositionally biased region" description="Polar residues" evidence="9">
    <location>
        <begin position="167"/>
        <end position="181"/>
    </location>
</feature>
<dbReference type="Ensembl" id="ENSCABT00000016989.1">
    <property type="protein sequence ID" value="ENSCABP00000015494.1"/>
    <property type="gene ID" value="ENSCABG00000011565.1"/>
</dbReference>
<evidence type="ECO:0000256" key="1">
    <source>
        <dbReference type="ARBA" id="ARBA00008295"/>
    </source>
</evidence>
<feature type="compositionally biased region" description="Pro residues" evidence="9">
    <location>
        <begin position="101"/>
        <end position="110"/>
    </location>
</feature>
<name>A0A8C0H0T1_CHEAB</name>
<dbReference type="GeneTree" id="ENSGT00940000157650"/>
<evidence type="ECO:0000256" key="5">
    <source>
        <dbReference type="ARBA" id="ARBA00022949"/>
    </source>
</evidence>
<evidence type="ECO:0000256" key="8">
    <source>
        <dbReference type="RuleBase" id="RU060637"/>
    </source>
</evidence>
<feature type="compositionally biased region" description="Pro residues" evidence="9">
    <location>
        <begin position="188"/>
        <end position="198"/>
    </location>
</feature>
<evidence type="ECO:0000256" key="4">
    <source>
        <dbReference type="ARBA" id="ARBA00022692"/>
    </source>
</evidence>
<dbReference type="PROSITE" id="PS01346">
    <property type="entry name" value="CLAUDIN"/>
    <property type="match status" value="1"/>
</dbReference>
<accession>A0A8C0H0T1</accession>
<dbReference type="AlphaFoldDB" id="A0A8C0H0T1"/>
<keyword evidence="5 8" id="KW-0965">Cell junction</keyword>
<dbReference type="InterPro" id="IPR006187">
    <property type="entry name" value="Claudin"/>
</dbReference>
<evidence type="ECO:0000256" key="3">
    <source>
        <dbReference type="ARBA" id="ARBA00022475"/>
    </source>
</evidence>
<dbReference type="InterPro" id="IPR017974">
    <property type="entry name" value="Claudin_CS"/>
</dbReference>
<feature type="compositionally biased region" description="Polar residues" evidence="9">
    <location>
        <begin position="206"/>
        <end position="215"/>
    </location>
</feature>
<evidence type="ECO:0000313" key="10">
    <source>
        <dbReference type="Ensembl" id="ENSCABP00000015494.1"/>
    </source>
</evidence>
<evidence type="ECO:0000256" key="6">
    <source>
        <dbReference type="ARBA" id="ARBA00022989"/>
    </source>
</evidence>
<keyword evidence="6" id="KW-1133">Transmembrane helix</keyword>
<organism evidence="10 11">
    <name type="scientific">Chelonoidis abingdonii</name>
    <name type="common">Abingdon island giant tortoise</name>
    <name type="synonym">Testudo abingdonii</name>
    <dbReference type="NCBI Taxonomy" id="106734"/>
    <lineage>
        <taxon>Eukaryota</taxon>
        <taxon>Metazoa</taxon>
        <taxon>Chordata</taxon>
        <taxon>Craniata</taxon>
        <taxon>Vertebrata</taxon>
        <taxon>Euteleostomi</taxon>
        <taxon>Archelosauria</taxon>
        <taxon>Testudinata</taxon>
        <taxon>Testudines</taxon>
        <taxon>Cryptodira</taxon>
        <taxon>Durocryptodira</taxon>
        <taxon>Testudinoidea</taxon>
        <taxon>Testudinidae</taxon>
        <taxon>Chelonoidis</taxon>
    </lineage>
</organism>
<evidence type="ECO:0000256" key="2">
    <source>
        <dbReference type="ARBA" id="ARBA00022427"/>
    </source>
</evidence>
<keyword evidence="4" id="KW-0812">Transmembrane</keyword>
<keyword evidence="7" id="KW-0472">Membrane</keyword>
<keyword evidence="2 8" id="KW-0796">Tight junction</keyword>
<feature type="region of interest" description="Disordered" evidence="9">
    <location>
        <begin position="74"/>
        <end position="215"/>
    </location>
</feature>
<dbReference type="Gene3D" id="1.20.140.150">
    <property type="match status" value="1"/>
</dbReference>
<proteinExistence type="inferred from homology"/>
<protein>
    <recommendedName>
        <fullName evidence="8">Claudin</fullName>
    </recommendedName>
</protein>
<reference evidence="10" key="2">
    <citation type="submission" date="2025-09" db="UniProtKB">
        <authorList>
            <consortium name="Ensembl"/>
        </authorList>
    </citation>
    <scope>IDENTIFICATION</scope>
</reference>